<dbReference type="RefSeq" id="XP_011313403.1">
    <property type="nucleotide sequence ID" value="XM_011315101.1"/>
</dbReference>
<dbReference type="GeneID" id="105272868"/>
<sequence>MPNNPTEPLTRITKTNDNRQNHQENLAPGYHNNSCHSENLPEHIKAIKTGTTEGRSLEEFSHHVGKCRDASIVINAGQEYWNLKYVGDINSEELSSIGANR</sequence>
<evidence type="ECO:0000256" key="1">
    <source>
        <dbReference type="SAM" id="MobiDB-lite"/>
    </source>
</evidence>
<dbReference type="Proteomes" id="UP000694866">
    <property type="component" value="Unplaced"/>
</dbReference>
<keyword evidence="2" id="KW-1185">Reference proteome</keyword>
<dbReference type="KEGG" id="fas:105272868"/>
<dbReference type="AlphaFoldDB" id="A0A9R1UAN2"/>
<accession>A0A9R1UAN2</accession>
<feature type="compositionally biased region" description="Polar residues" evidence="1">
    <location>
        <begin position="1"/>
        <end position="13"/>
    </location>
</feature>
<evidence type="ECO:0000313" key="3">
    <source>
        <dbReference type="RefSeq" id="XP_011313403.1"/>
    </source>
</evidence>
<name>A0A9R1UAN2_9HYME</name>
<proteinExistence type="predicted"/>
<organism evidence="2 3">
    <name type="scientific">Fopius arisanus</name>
    <dbReference type="NCBI Taxonomy" id="64838"/>
    <lineage>
        <taxon>Eukaryota</taxon>
        <taxon>Metazoa</taxon>
        <taxon>Ecdysozoa</taxon>
        <taxon>Arthropoda</taxon>
        <taxon>Hexapoda</taxon>
        <taxon>Insecta</taxon>
        <taxon>Pterygota</taxon>
        <taxon>Neoptera</taxon>
        <taxon>Endopterygota</taxon>
        <taxon>Hymenoptera</taxon>
        <taxon>Apocrita</taxon>
        <taxon>Ichneumonoidea</taxon>
        <taxon>Braconidae</taxon>
        <taxon>Opiinae</taxon>
        <taxon>Fopius</taxon>
    </lineage>
</organism>
<reference evidence="3" key="1">
    <citation type="submission" date="2025-08" db="UniProtKB">
        <authorList>
            <consortium name="RefSeq"/>
        </authorList>
    </citation>
    <scope>IDENTIFICATION</scope>
    <source>
        <strain evidence="3">USDA-PBARC FA_bdor</strain>
        <tissue evidence="3">Whole organism</tissue>
    </source>
</reference>
<feature type="region of interest" description="Disordered" evidence="1">
    <location>
        <begin position="1"/>
        <end position="34"/>
    </location>
</feature>
<gene>
    <name evidence="3" type="primary">LOC105272868</name>
</gene>
<evidence type="ECO:0000313" key="2">
    <source>
        <dbReference type="Proteomes" id="UP000694866"/>
    </source>
</evidence>
<protein>
    <submittedName>
        <fullName evidence="3">Uncharacterized protein</fullName>
    </submittedName>
</protein>